<sequence length="416" mass="45631">MSNTAYKKQSLGKKIFISLLSLILLISFAGFGLYEITKAQVTFIQEGEVTTVRTHAETIADVLEELAIDVAPHDELSHELEDFVETNMEITHIPAREVVLNIDGEDKTYYTTKETVKDFLAENNIEVAKNDDLSVNENEVLSEGMEIELARAFEVTVKDADKESVIWTTGAKVADILEQNEVTLSELDRIEPKESQLLTDSETITITRVEKVTDVVKEKMNVKVVKKNEGSLEKGKEKVIEEGSPGVKEKHYEVVLENGKEVSRELIKEDVTKESSDRVVAVGTKVKQKQPVQTTTKTTASASNTSSSKQTVSRGSSSATKTISMHATAYNWDCATCDGRGLTATGYNLKANPSGVVAVDPSVIPLGTKVWVEGYGYAIARDTGGNIKGNRIDVHMPSIAKAKQFGSRTVQVKILD</sequence>
<dbReference type="PANTHER" id="PTHR39160:SF4">
    <property type="entry name" value="RESUSCITATION-PROMOTING FACTOR RPFB"/>
    <property type="match status" value="1"/>
</dbReference>
<evidence type="ECO:0000256" key="2">
    <source>
        <dbReference type="SAM" id="MobiDB-lite"/>
    </source>
</evidence>
<keyword evidence="3" id="KW-1133">Transmembrane helix</keyword>
<dbReference type="Proteomes" id="UP000252585">
    <property type="component" value="Unassembled WGS sequence"/>
</dbReference>
<dbReference type="GO" id="GO:0019867">
    <property type="term" value="C:outer membrane"/>
    <property type="evidence" value="ECO:0007669"/>
    <property type="project" value="InterPro"/>
</dbReference>
<dbReference type="RefSeq" id="WP_114354376.1">
    <property type="nucleotide sequence ID" value="NZ_QPJJ01000020.1"/>
</dbReference>
<keyword evidence="3" id="KW-0472">Membrane</keyword>
<keyword evidence="3" id="KW-0812">Transmembrane</keyword>
<keyword evidence="6" id="KW-1185">Reference proteome</keyword>
<accession>A0A368X4W5</accession>
<dbReference type="SMART" id="SM01208">
    <property type="entry name" value="G5"/>
    <property type="match status" value="1"/>
</dbReference>
<dbReference type="GO" id="GO:0009254">
    <property type="term" value="P:peptidoglycan turnover"/>
    <property type="evidence" value="ECO:0007669"/>
    <property type="project" value="InterPro"/>
</dbReference>
<dbReference type="InterPro" id="IPR007137">
    <property type="entry name" value="DUF348"/>
</dbReference>
<dbReference type="Gene3D" id="2.40.40.10">
    <property type="entry name" value="RlpA-like domain"/>
    <property type="match status" value="1"/>
</dbReference>
<gene>
    <name evidence="5" type="ORF">DFR57_12043</name>
</gene>
<protein>
    <submittedName>
        <fullName evidence="5">Uncharacterized protein YabE (DUF348 family)</fullName>
    </submittedName>
</protein>
<feature type="domain" description="G5" evidence="4">
    <location>
        <begin position="206"/>
        <end position="286"/>
    </location>
</feature>
<dbReference type="InterPro" id="IPR010611">
    <property type="entry name" value="3D_dom"/>
</dbReference>
<evidence type="ECO:0000313" key="5">
    <source>
        <dbReference type="EMBL" id="RCW63062.1"/>
    </source>
</evidence>
<keyword evidence="1" id="KW-0732">Signal</keyword>
<dbReference type="PROSITE" id="PS51109">
    <property type="entry name" value="G5"/>
    <property type="match status" value="1"/>
</dbReference>
<dbReference type="CDD" id="cd22786">
    <property type="entry name" value="DPBB_YuiC-like"/>
    <property type="match status" value="1"/>
</dbReference>
<dbReference type="InterPro" id="IPR051933">
    <property type="entry name" value="Resuscitation_pf_RpfB"/>
</dbReference>
<evidence type="ECO:0000313" key="6">
    <source>
        <dbReference type="Proteomes" id="UP000252585"/>
    </source>
</evidence>
<organism evidence="5 6">
    <name type="scientific">Saliterribacillus persicus</name>
    <dbReference type="NCBI Taxonomy" id="930114"/>
    <lineage>
        <taxon>Bacteria</taxon>
        <taxon>Bacillati</taxon>
        <taxon>Bacillota</taxon>
        <taxon>Bacilli</taxon>
        <taxon>Bacillales</taxon>
        <taxon>Bacillaceae</taxon>
        <taxon>Saliterribacillus</taxon>
    </lineage>
</organism>
<dbReference type="Pfam" id="PF07501">
    <property type="entry name" value="G5"/>
    <property type="match status" value="1"/>
</dbReference>
<reference evidence="5 6" key="1">
    <citation type="submission" date="2018-07" db="EMBL/GenBank/DDBJ databases">
        <title>Genomic Encyclopedia of Type Strains, Phase IV (KMG-IV): sequencing the most valuable type-strain genomes for metagenomic binning, comparative biology and taxonomic classification.</title>
        <authorList>
            <person name="Goeker M."/>
        </authorList>
    </citation>
    <scope>NUCLEOTIDE SEQUENCE [LARGE SCALE GENOMIC DNA]</scope>
    <source>
        <strain evidence="5 6">DSM 27696</strain>
    </source>
</reference>
<dbReference type="PANTHER" id="PTHR39160">
    <property type="entry name" value="CELL WALL-BINDING PROTEIN YOCH"/>
    <property type="match status" value="1"/>
</dbReference>
<dbReference type="EMBL" id="QPJJ01000020">
    <property type="protein sequence ID" value="RCW63062.1"/>
    <property type="molecule type" value="Genomic_DNA"/>
</dbReference>
<feature type="transmembrane region" description="Helical" evidence="3">
    <location>
        <begin position="15"/>
        <end position="34"/>
    </location>
</feature>
<feature type="compositionally biased region" description="Low complexity" evidence="2">
    <location>
        <begin position="289"/>
        <end position="313"/>
    </location>
</feature>
<feature type="region of interest" description="Disordered" evidence="2">
    <location>
        <begin position="287"/>
        <end position="318"/>
    </location>
</feature>
<proteinExistence type="predicted"/>
<name>A0A368X4W5_9BACI</name>
<dbReference type="SUPFAM" id="SSF50685">
    <property type="entry name" value="Barwin-like endoglucanases"/>
    <property type="match status" value="1"/>
</dbReference>
<evidence type="ECO:0000256" key="1">
    <source>
        <dbReference type="ARBA" id="ARBA00022729"/>
    </source>
</evidence>
<dbReference type="Pfam" id="PF03990">
    <property type="entry name" value="DUF348"/>
    <property type="match status" value="3"/>
</dbReference>
<dbReference type="Pfam" id="PF06725">
    <property type="entry name" value="3D"/>
    <property type="match status" value="1"/>
</dbReference>
<comment type="caution">
    <text evidence="5">The sequence shown here is derived from an EMBL/GenBank/DDBJ whole genome shotgun (WGS) entry which is preliminary data.</text>
</comment>
<dbReference type="GO" id="GO:0004553">
    <property type="term" value="F:hydrolase activity, hydrolyzing O-glycosyl compounds"/>
    <property type="evidence" value="ECO:0007669"/>
    <property type="project" value="InterPro"/>
</dbReference>
<evidence type="ECO:0000256" key="3">
    <source>
        <dbReference type="SAM" id="Phobius"/>
    </source>
</evidence>
<dbReference type="Gene3D" id="2.20.230.10">
    <property type="entry name" value="Resuscitation-promoting factor rpfb"/>
    <property type="match status" value="1"/>
</dbReference>
<dbReference type="InterPro" id="IPR036908">
    <property type="entry name" value="RlpA-like_sf"/>
</dbReference>
<dbReference type="OrthoDB" id="9798935at2"/>
<dbReference type="AlphaFoldDB" id="A0A368X4W5"/>
<dbReference type="InterPro" id="IPR011098">
    <property type="entry name" value="G5_dom"/>
</dbReference>
<evidence type="ECO:0000259" key="4">
    <source>
        <dbReference type="PROSITE" id="PS51109"/>
    </source>
</evidence>